<name>A0A4C1YIE1_EUMVA</name>
<evidence type="ECO:0000256" key="1">
    <source>
        <dbReference type="SAM" id="MobiDB-lite"/>
    </source>
</evidence>
<dbReference type="AlphaFoldDB" id="A0A4C1YIE1"/>
<organism evidence="2 3">
    <name type="scientific">Eumeta variegata</name>
    <name type="common">Bagworm moth</name>
    <name type="synonym">Eumeta japonica</name>
    <dbReference type="NCBI Taxonomy" id="151549"/>
    <lineage>
        <taxon>Eukaryota</taxon>
        <taxon>Metazoa</taxon>
        <taxon>Ecdysozoa</taxon>
        <taxon>Arthropoda</taxon>
        <taxon>Hexapoda</taxon>
        <taxon>Insecta</taxon>
        <taxon>Pterygota</taxon>
        <taxon>Neoptera</taxon>
        <taxon>Endopterygota</taxon>
        <taxon>Lepidoptera</taxon>
        <taxon>Glossata</taxon>
        <taxon>Ditrysia</taxon>
        <taxon>Tineoidea</taxon>
        <taxon>Psychidae</taxon>
        <taxon>Oiketicinae</taxon>
        <taxon>Eumeta</taxon>
    </lineage>
</organism>
<dbReference type="EMBL" id="BGZK01001268">
    <property type="protein sequence ID" value="GBP75946.1"/>
    <property type="molecule type" value="Genomic_DNA"/>
</dbReference>
<feature type="compositionally biased region" description="Basic and acidic residues" evidence="1">
    <location>
        <begin position="63"/>
        <end position="77"/>
    </location>
</feature>
<comment type="caution">
    <text evidence="2">The sequence shown here is derived from an EMBL/GenBank/DDBJ whole genome shotgun (WGS) entry which is preliminary data.</text>
</comment>
<accession>A0A4C1YIE1</accession>
<proteinExistence type="predicted"/>
<gene>
    <name evidence="2" type="ORF">EVAR_98839_1</name>
</gene>
<keyword evidence="3" id="KW-1185">Reference proteome</keyword>
<dbReference type="Proteomes" id="UP000299102">
    <property type="component" value="Unassembled WGS sequence"/>
</dbReference>
<sequence>MPLVTRFFGGLRSTLDQRGRDKTRVTRALRRFNSVRLEIVMPLADSARGAASCSSFAVGHAGNDPERNSSRQKRNET</sequence>
<feature type="region of interest" description="Disordered" evidence="1">
    <location>
        <begin position="55"/>
        <end position="77"/>
    </location>
</feature>
<evidence type="ECO:0000313" key="2">
    <source>
        <dbReference type="EMBL" id="GBP75946.1"/>
    </source>
</evidence>
<evidence type="ECO:0000313" key="3">
    <source>
        <dbReference type="Proteomes" id="UP000299102"/>
    </source>
</evidence>
<protein>
    <submittedName>
        <fullName evidence="2">Uncharacterized protein</fullName>
    </submittedName>
</protein>
<reference evidence="2 3" key="1">
    <citation type="journal article" date="2019" name="Commun. Biol.">
        <title>The bagworm genome reveals a unique fibroin gene that provides high tensile strength.</title>
        <authorList>
            <person name="Kono N."/>
            <person name="Nakamura H."/>
            <person name="Ohtoshi R."/>
            <person name="Tomita M."/>
            <person name="Numata K."/>
            <person name="Arakawa K."/>
        </authorList>
    </citation>
    <scope>NUCLEOTIDE SEQUENCE [LARGE SCALE GENOMIC DNA]</scope>
</reference>